<protein>
    <submittedName>
        <fullName evidence="3">FAD-binding protein</fullName>
    </submittedName>
</protein>
<feature type="domain" description="FAD-binding PCMH-type" evidence="2">
    <location>
        <begin position="47"/>
        <end position="211"/>
    </location>
</feature>
<evidence type="ECO:0000256" key="1">
    <source>
        <dbReference type="ARBA" id="ARBA00023002"/>
    </source>
</evidence>
<dbReference type="Pfam" id="PF01565">
    <property type="entry name" value="FAD_binding_4"/>
    <property type="match status" value="1"/>
</dbReference>
<comment type="caution">
    <text evidence="3">The sequence shown here is derived from an EMBL/GenBank/DDBJ whole genome shotgun (WGS) entry which is preliminary data.</text>
</comment>
<sequence length="456" mass="49402">MGVDPAARTRRRARAFLGARSRSHWRERRPVGKIGAVSSTKTWAGTYTFTAPRLVEAQSIDDVREPVAAGGRVRALGTRHSFNDLADTRGTLVTVTDIPADPVLDEGARTVTVGAGTRYGVLATWLQDRGWALHNLGSLPHISIGGAIATGTHGSGHGNGVLSTAVRAVTYVDAAGGLTTVTRGDAEFDGLVVGLGAYGIVVRVTLDVQPTFDVRQDVFHGLPWDALLDDLDALTGAAYSVSVFTTWDEPTLDQTWRKTRLDDGAPVPDRWYGVAAATGSEGRIVAGSEDNLTTQGGVPGPWSQRLPHFRLDSTPSNGDEIQTEYFVDRRVAADALRALRTRAPRIARVLLVSELRTAAADGLWLSPAYERDVLAIHFTWQNRPDAVRALLPEIEATLAPFDARPHWGKFHGMSPQAVARVTPRLDDARALFERLDPEGVFSGPHLERLGLRDRRA</sequence>
<dbReference type="PROSITE" id="PS51387">
    <property type="entry name" value="FAD_PCMH"/>
    <property type="match status" value="1"/>
</dbReference>
<dbReference type="InterPro" id="IPR007173">
    <property type="entry name" value="ALO_C"/>
</dbReference>
<gene>
    <name evidence="3" type="ORF">D1825_15910</name>
</gene>
<dbReference type="GO" id="GO:0080049">
    <property type="term" value="F:L-gulono-1,4-lactone dehydrogenase activity"/>
    <property type="evidence" value="ECO:0007669"/>
    <property type="project" value="TreeGrafter"/>
</dbReference>
<evidence type="ECO:0000313" key="3">
    <source>
        <dbReference type="EMBL" id="RHA37923.1"/>
    </source>
</evidence>
<dbReference type="InterPro" id="IPR016167">
    <property type="entry name" value="FAD-bd_PCMH_sub1"/>
</dbReference>
<dbReference type="EMBL" id="QWKP01000219">
    <property type="protein sequence ID" value="RHA37923.1"/>
    <property type="molecule type" value="Genomic_DNA"/>
</dbReference>
<dbReference type="InterPro" id="IPR016166">
    <property type="entry name" value="FAD-bd_PCMH"/>
</dbReference>
<dbReference type="GO" id="GO:0003885">
    <property type="term" value="F:D-arabinono-1,4-lactone oxidase activity"/>
    <property type="evidence" value="ECO:0007669"/>
    <property type="project" value="InterPro"/>
</dbReference>
<dbReference type="Gene3D" id="3.30.70.2520">
    <property type="match status" value="1"/>
</dbReference>
<name>A0A413RI45_9CELL</name>
<dbReference type="InterPro" id="IPR006094">
    <property type="entry name" value="Oxid_FAD_bind_N"/>
</dbReference>
<dbReference type="Pfam" id="PF04030">
    <property type="entry name" value="ALO"/>
    <property type="match status" value="1"/>
</dbReference>
<dbReference type="Gene3D" id="3.30.465.10">
    <property type="match status" value="1"/>
</dbReference>
<dbReference type="InterPro" id="IPR016171">
    <property type="entry name" value="Vanillyl_alc_oxidase_C-sub2"/>
</dbReference>
<dbReference type="AlphaFoldDB" id="A0A413RI45"/>
<dbReference type="InterPro" id="IPR036318">
    <property type="entry name" value="FAD-bd_PCMH-like_sf"/>
</dbReference>
<dbReference type="GO" id="GO:0016020">
    <property type="term" value="C:membrane"/>
    <property type="evidence" value="ECO:0007669"/>
    <property type="project" value="InterPro"/>
</dbReference>
<accession>A0A413RI45</accession>
<dbReference type="Gene3D" id="1.10.45.10">
    <property type="entry name" value="Vanillyl-alcohol Oxidase, Chain A, domain 4"/>
    <property type="match status" value="1"/>
</dbReference>
<dbReference type="SUPFAM" id="SSF56176">
    <property type="entry name" value="FAD-binding/transporter-associated domain-like"/>
    <property type="match status" value="1"/>
</dbReference>
<dbReference type="OrthoDB" id="9800184at2"/>
<dbReference type="Gene3D" id="3.30.70.2530">
    <property type="match status" value="1"/>
</dbReference>
<dbReference type="Proteomes" id="UP000283374">
    <property type="component" value="Unassembled WGS sequence"/>
</dbReference>
<dbReference type="PANTHER" id="PTHR43762:SF1">
    <property type="entry name" value="D-ARABINONO-1,4-LACTONE OXIDASE"/>
    <property type="match status" value="1"/>
</dbReference>
<evidence type="ECO:0000259" key="2">
    <source>
        <dbReference type="PROSITE" id="PS51387"/>
    </source>
</evidence>
<keyword evidence="1" id="KW-0560">Oxidoreductase</keyword>
<keyword evidence="4" id="KW-1185">Reference proteome</keyword>
<reference evidence="3 4" key="1">
    <citation type="submission" date="2018-08" db="EMBL/GenBank/DDBJ databases">
        <title>Cellulomonas rhizosphaerae sp. nov., a novel actinomycete isolated from soil.</title>
        <authorList>
            <person name="Tian Y."/>
        </authorList>
    </citation>
    <scope>NUCLEOTIDE SEQUENCE [LARGE SCALE GENOMIC DNA]</scope>
    <source>
        <strain evidence="3 4">NEAU-TCZ24</strain>
    </source>
</reference>
<dbReference type="InterPro" id="IPR016169">
    <property type="entry name" value="FAD-bd_PCMH_sub2"/>
</dbReference>
<dbReference type="Gene3D" id="3.30.43.10">
    <property type="entry name" value="Uridine Diphospho-n-acetylenolpyruvylglucosamine Reductase, domain 2"/>
    <property type="match status" value="1"/>
</dbReference>
<dbReference type="GO" id="GO:0071949">
    <property type="term" value="F:FAD binding"/>
    <property type="evidence" value="ECO:0007669"/>
    <property type="project" value="InterPro"/>
</dbReference>
<evidence type="ECO:0000313" key="4">
    <source>
        <dbReference type="Proteomes" id="UP000283374"/>
    </source>
</evidence>
<proteinExistence type="predicted"/>
<dbReference type="PANTHER" id="PTHR43762">
    <property type="entry name" value="L-GULONOLACTONE OXIDASE"/>
    <property type="match status" value="1"/>
</dbReference>
<dbReference type="InterPro" id="IPR010031">
    <property type="entry name" value="FAD_lactone_oxidase-like"/>
</dbReference>
<organism evidence="3 4">
    <name type="scientific">Cellulomonas rhizosphaerae</name>
    <dbReference type="NCBI Taxonomy" id="2293719"/>
    <lineage>
        <taxon>Bacteria</taxon>
        <taxon>Bacillati</taxon>
        <taxon>Actinomycetota</taxon>
        <taxon>Actinomycetes</taxon>
        <taxon>Micrococcales</taxon>
        <taxon>Cellulomonadaceae</taxon>
        <taxon>Cellulomonas</taxon>
    </lineage>
</organism>
<dbReference type="PIRSF" id="PIRSF000136">
    <property type="entry name" value="LGO_GLO"/>
    <property type="match status" value="1"/>
</dbReference>